<feature type="region of interest" description="Disordered" evidence="1">
    <location>
        <begin position="74"/>
        <end position="115"/>
    </location>
</feature>
<dbReference type="EnsemblBacteria" id="ACC80970">
    <property type="protein sequence ID" value="ACC80970"/>
    <property type="gene ID" value="Npun_R2405"/>
</dbReference>
<reference evidence="2 3" key="2">
    <citation type="journal article" date="2013" name="Plant Physiol.">
        <title>A Nostoc punctiforme Sugar Transporter Necessary to Establish a Cyanobacterium-Plant Symbiosis.</title>
        <authorList>
            <person name="Ekman M."/>
            <person name="Picossi S."/>
            <person name="Campbell E.L."/>
            <person name="Meeks J.C."/>
            <person name="Flores E."/>
        </authorList>
    </citation>
    <scope>NUCLEOTIDE SEQUENCE [LARGE SCALE GENOMIC DNA]</scope>
    <source>
        <strain evidence="3">ATCC 29133 / PCC 73102</strain>
    </source>
</reference>
<dbReference type="HOGENOM" id="CLU_2106441_0_0_3"/>
<keyword evidence="3" id="KW-1185">Reference proteome</keyword>
<evidence type="ECO:0000313" key="3">
    <source>
        <dbReference type="Proteomes" id="UP000001191"/>
    </source>
</evidence>
<dbReference type="Proteomes" id="UP000001191">
    <property type="component" value="Chromosome"/>
</dbReference>
<dbReference type="KEGG" id="npu:Npun_R2405"/>
<evidence type="ECO:0000313" key="2">
    <source>
        <dbReference type="EMBL" id="ACC80970.1"/>
    </source>
</evidence>
<feature type="compositionally biased region" description="Low complexity" evidence="1">
    <location>
        <begin position="102"/>
        <end position="115"/>
    </location>
</feature>
<sequence length="115" mass="12767">MTSSIHEQIIKDLNYIAQNNPELFTEEVRASLENLLSTLPDDLKDIEEISDAIVIWVEEHPQIHNTLMKLPISSSSERGAGGIPTRITPKEAKGLLDNIVRQSKSSSQSKTSSQL</sequence>
<dbReference type="AlphaFoldDB" id="B2J8J3"/>
<dbReference type="RefSeq" id="WP_012408964.1">
    <property type="nucleotide sequence ID" value="NC_010628.1"/>
</dbReference>
<gene>
    <name evidence="2" type="ordered locus">Npun_R2405</name>
</gene>
<dbReference type="OrthoDB" id="465958at2"/>
<dbReference type="STRING" id="63737.Npun_R2405"/>
<evidence type="ECO:0000256" key="1">
    <source>
        <dbReference type="SAM" id="MobiDB-lite"/>
    </source>
</evidence>
<proteinExistence type="predicted"/>
<dbReference type="EMBL" id="CP001037">
    <property type="protein sequence ID" value="ACC80970.1"/>
    <property type="molecule type" value="Genomic_DNA"/>
</dbReference>
<name>B2J8J3_NOSP7</name>
<organism evidence="2 3">
    <name type="scientific">Nostoc punctiforme (strain ATCC 29133 / PCC 73102)</name>
    <dbReference type="NCBI Taxonomy" id="63737"/>
    <lineage>
        <taxon>Bacteria</taxon>
        <taxon>Bacillati</taxon>
        <taxon>Cyanobacteriota</taxon>
        <taxon>Cyanophyceae</taxon>
        <taxon>Nostocales</taxon>
        <taxon>Nostocaceae</taxon>
        <taxon>Nostoc</taxon>
    </lineage>
</organism>
<reference evidence="3" key="1">
    <citation type="submission" date="2008-04" db="EMBL/GenBank/DDBJ databases">
        <title>Complete sequence of chromosome of Nostoc punctiforme ATCC 29133.</title>
        <authorList>
            <consortium name="US DOE Joint Genome Institute"/>
            <person name="Copeland A."/>
            <person name="Lucas S."/>
            <person name="Lapidus A."/>
            <person name="Glavina del Rio T."/>
            <person name="Dalin E."/>
            <person name="Tice H."/>
            <person name="Pitluck S."/>
            <person name="Chain P."/>
            <person name="Malfatti S."/>
            <person name="Shin M."/>
            <person name="Vergez L."/>
            <person name="Schmutz J."/>
            <person name="Larimer F."/>
            <person name="Land M."/>
            <person name="Hauser L."/>
            <person name="Kyrpides N."/>
            <person name="Kim E."/>
            <person name="Meeks J.C."/>
            <person name="Elhai J."/>
            <person name="Campbell E.L."/>
            <person name="Thiel T."/>
            <person name="Longmire J."/>
            <person name="Potts M."/>
            <person name="Atlas R."/>
        </authorList>
    </citation>
    <scope>NUCLEOTIDE SEQUENCE [LARGE SCALE GENOMIC DNA]</scope>
    <source>
        <strain evidence="3">ATCC 29133 / PCC 73102</strain>
    </source>
</reference>
<protein>
    <submittedName>
        <fullName evidence="2">Uncharacterized protein</fullName>
    </submittedName>
</protein>
<accession>B2J8J3</accession>